<comment type="PTM">
    <text evidence="7">4'-phosphopantetheine is transferred from CoA to a specific serine of apo-ACP by AcpS. This modification is essential for activity because fatty acids are bound in thioester linkage to the sulfhydryl of the prosthetic group.</text>
</comment>
<dbReference type="SUPFAM" id="SSF47336">
    <property type="entry name" value="ACP-like"/>
    <property type="match status" value="1"/>
</dbReference>
<evidence type="ECO:0000256" key="1">
    <source>
        <dbReference type="ARBA" id="ARBA00022450"/>
    </source>
</evidence>
<keyword evidence="2 7" id="KW-0444">Lipid biosynthesis</keyword>
<dbReference type="UniPathway" id="UPA00094"/>
<comment type="function">
    <text evidence="7 9">Carrier of the growing fatty acid chain in fatty acid biosynthesis.</text>
</comment>
<keyword evidence="3 7" id="KW-0597">Phosphoprotein</keyword>
<keyword evidence="6 7" id="KW-0275">Fatty acid biosynthesis</keyword>
<evidence type="ECO:0000256" key="6">
    <source>
        <dbReference type="ARBA" id="ARBA00023160"/>
    </source>
</evidence>
<dbReference type="GO" id="GO:0016020">
    <property type="term" value="C:membrane"/>
    <property type="evidence" value="ECO:0007669"/>
    <property type="project" value="GOC"/>
</dbReference>
<dbReference type="GO" id="GO:0000036">
    <property type="term" value="F:acyl carrier activity"/>
    <property type="evidence" value="ECO:0007669"/>
    <property type="project" value="UniProtKB-UniRule"/>
</dbReference>
<keyword evidence="1 7" id="KW-0596">Phosphopantetheine</keyword>
<dbReference type="NCBIfam" id="NF002148">
    <property type="entry name" value="PRK00982.1-2"/>
    <property type="match status" value="1"/>
</dbReference>
<evidence type="ECO:0000313" key="12">
    <source>
        <dbReference type="Proteomes" id="UP000070326"/>
    </source>
</evidence>
<organism evidence="11 12">
    <name type="scientific">Peptostreptococcus anaerobius</name>
    <dbReference type="NCBI Taxonomy" id="1261"/>
    <lineage>
        <taxon>Bacteria</taxon>
        <taxon>Bacillati</taxon>
        <taxon>Bacillota</taxon>
        <taxon>Clostridia</taxon>
        <taxon>Peptostreptococcales</taxon>
        <taxon>Peptostreptococcaceae</taxon>
        <taxon>Peptostreptococcus</taxon>
    </lineage>
</organism>
<evidence type="ECO:0000259" key="10">
    <source>
        <dbReference type="PROSITE" id="PS50075"/>
    </source>
</evidence>
<evidence type="ECO:0000313" key="11">
    <source>
        <dbReference type="EMBL" id="KXI14083.1"/>
    </source>
</evidence>
<evidence type="ECO:0000256" key="8">
    <source>
        <dbReference type="NCBIfam" id="TIGR00517"/>
    </source>
</evidence>
<dbReference type="Gene3D" id="1.10.1200.10">
    <property type="entry name" value="ACP-like"/>
    <property type="match status" value="1"/>
</dbReference>
<proteinExistence type="inferred from homology"/>
<dbReference type="InterPro" id="IPR036736">
    <property type="entry name" value="ACP-like_sf"/>
</dbReference>
<feature type="modified residue" description="O-(pantetheine 4'-phosphoryl)serine" evidence="7">
    <location>
        <position position="62"/>
    </location>
</feature>
<sequence>MKNASKYIIILVYEKTYILWLNLEEDIMFEKVREIIAEQLSVDDIDSITPETNLLEDLNADSLDAVEIIMNIEEEFDMKIPDEDIDQVRTINDIISYIEARA</sequence>
<dbReference type="GO" id="GO:0009245">
    <property type="term" value="P:lipid A biosynthetic process"/>
    <property type="evidence" value="ECO:0007669"/>
    <property type="project" value="TreeGrafter"/>
</dbReference>
<evidence type="ECO:0000256" key="4">
    <source>
        <dbReference type="ARBA" id="ARBA00022832"/>
    </source>
</evidence>
<dbReference type="PANTHER" id="PTHR20863:SF76">
    <property type="entry name" value="CARRIER DOMAIN-CONTAINING PROTEIN"/>
    <property type="match status" value="1"/>
</dbReference>
<dbReference type="Pfam" id="PF00550">
    <property type="entry name" value="PP-binding"/>
    <property type="match status" value="1"/>
</dbReference>
<protein>
    <recommendedName>
        <fullName evidence="7 8">Acyl carrier protein</fullName>
        <shortName evidence="7">ACP</shortName>
    </recommendedName>
</protein>
<dbReference type="PROSITE" id="PS50075">
    <property type="entry name" value="CARRIER"/>
    <property type="match status" value="1"/>
</dbReference>
<dbReference type="PROSITE" id="PS00012">
    <property type="entry name" value="PHOSPHOPANTETHEINE"/>
    <property type="match status" value="1"/>
</dbReference>
<comment type="subcellular location">
    <subcellularLocation>
        <location evidence="7">Cytoplasm</location>
    </subcellularLocation>
</comment>
<dbReference type="GO" id="GO:0000035">
    <property type="term" value="F:acyl binding"/>
    <property type="evidence" value="ECO:0007669"/>
    <property type="project" value="TreeGrafter"/>
</dbReference>
<keyword evidence="5 7" id="KW-0443">Lipid metabolism</keyword>
<dbReference type="GO" id="GO:0005829">
    <property type="term" value="C:cytosol"/>
    <property type="evidence" value="ECO:0007669"/>
    <property type="project" value="TreeGrafter"/>
</dbReference>
<dbReference type="NCBIfam" id="TIGR00517">
    <property type="entry name" value="acyl_carrier"/>
    <property type="match status" value="1"/>
</dbReference>
<dbReference type="Proteomes" id="UP000070326">
    <property type="component" value="Unassembled WGS sequence"/>
</dbReference>
<gene>
    <name evidence="7" type="primary">acpP</name>
    <name evidence="11" type="ORF">HMPREF3195_00414</name>
</gene>
<evidence type="ECO:0000256" key="5">
    <source>
        <dbReference type="ARBA" id="ARBA00023098"/>
    </source>
</evidence>
<reference evidence="11 12" key="1">
    <citation type="submission" date="2016-02" db="EMBL/GenBank/DDBJ databases">
        <authorList>
            <person name="Wen L."/>
            <person name="He K."/>
            <person name="Yang H."/>
        </authorList>
    </citation>
    <scope>NUCLEOTIDE SEQUENCE [LARGE SCALE GENOMIC DNA]</scope>
    <source>
        <strain evidence="11 12">MJR8628A</strain>
    </source>
</reference>
<comment type="caution">
    <text evidence="11">The sequence shown here is derived from an EMBL/GenBank/DDBJ whole genome shotgun (WGS) entry which is preliminary data.</text>
</comment>
<keyword evidence="4 7" id="KW-0276">Fatty acid metabolism</keyword>
<dbReference type="InterPro" id="IPR006162">
    <property type="entry name" value="Ppantetheine_attach_site"/>
</dbReference>
<dbReference type="InterPro" id="IPR009081">
    <property type="entry name" value="PP-bd_ACP"/>
</dbReference>
<evidence type="ECO:0000256" key="3">
    <source>
        <dbReference type="ARBA" id="ARBA00022553"/>
    </source>
</evidence>
<dbReference type="PANTHER" id="PTHR20863">
    <property type="entry name" value="ACYL CARRIER PROTEIN"/>
    <property type="match status" value="1"/>
</dbReference>
<evidence type="ECO:0000256" key="7">
    <source>
        <dbReference type="HAMAP-Rule" id="MF_01217"/>
    </source>
</evidence>
<keyword evidence="7" id="KW-0963">Cytoplasm</keyword>
<feature type="domain" description="Carrier" evidence="10">
    <location>
        <begin position="26"/>
        <end position="102"/>
    </location>
</feature>
<evidence type="ECO:0000256" key="9">
    <source>
        <dbReference type="RuleBase" id="RU003545"/>
    </source>
</evidence>
<dbReference type="STRING" id="1261.HMPREF3195_00414"/>
<dbReference type="AlphaFoldDB" id="A0A135YXF3"/>
<dbReference type="EMBL" id="LSQZ01000014">
    <property type="protein sequence ID" value="KXI14083.1"/>
    <property type="molecule type" value="Genomic_DNA"/>
</dbReference>
<comment type="pathway">
    <text evidence="7 9">Lipid metabolism; fatty acid biosynthesis.</text>
</comment>
<comment type="PTM">
    <text evidence="9">4'-phosphopantetheine is transferred from CoA to a specific serine of apo-ACP by acpS.</text>
</comment>
<dbReference type="eggNOG" id="COG0236">
    <property type="taxonomic scope" value="Bacteria"/>
</dbReference>
<accession>A0A135YXF3</accession>
<dbReference type="HAMAP" id="MF_01217">
    <property type="entry name" value="Acyl_carrier"/>
    <property type="match status" value="1"/>
</dbReference>
<dbReference type="NCBIfam" id="NF002150">
    <property type="entry name" value="PRK00982.1-4"/>
    <property type="match status" value="1"/>
</dbReference>
<evidence type="ECO:0000256" key="2">
    <source>
        <dbReference type="ARBA" id="ARBA00022516"/>
    </source>
</evidence>
<dbReference type="InterPro" id="IPR003231">
    <property type="entry name" value="ACP"/>
</dbReference>
<comment type="similarity">
    <text evidence="7">Belongs to the acyl carrier protein (ACP) family.</text>
</comment>
<dbReference type="PATRIC" id="fig|1261.3.peg.1319"/>
<name>A0A135YXF3_9FIRM</name>